<sequence length="427" mass="45252">NSSQKKGPNNQRPTAPEGPQASDKTWQTRWASWVAAGTKLDEDATKTKVYKKLQITPTNEAKKEAKRLAITTGLEAAARATSTLNEAKTELGDNSKQKAQEALEKAAFGSKGKTATTVTAAELKSAGTPSDATALCGSTGTSTTAVSLTGLMMCICGKTDNTNSMEKACTSTPADNTHVGGSFSALQTILPPLVANCPDRPKRLLSGDEIRQALSNFKATASRTNTETTFGKFVTTDCHGSSASGQCVLYHGNVAKTKGEIDKSKWSTELKAAAATAIDAITKHNEKVTKAHARIRQAKEAVVTIMPLPLMPHSTPGMATKTQTTTTGHETILANKKECNLHKNNNTQCEKAGKCEWKGESETKGECKPKNGEGEINAGAGEAAAGAKMPNAKSTPKRKKERNAKMAANGTEKSVKILLFLSIRNFL</sequence>
<keyword evidence="3" id="KW-1003">Cell membrane</keyword>
<feature type="region of interest" description="Disordered" evidence="9">
    <location>
        <begin position="1"/>
        <end position="26"/>
    </location>
</feature>
<dbReference type="AlphaFoldDB" id="M4SVQ9"/>
<comment type="function">
    <text evidence="1">VSG forms a coat on the surface of the parasite. The trypanosome evades the immune response of the host by expressing a series of antigenically distinct VSGs from an estimated 1000 VSG genes.</text>
</comment>
<accession>M4SVQ9</accession>
<dbReference type="InterPro" id="IPR025932">
    <property type="entry name" value="Trypano_VSG_B_N_dom"/>
</dbReference>
<feature type="compositionally biased region" description="Basic and acidic residues" evidence="9">
    <location>
        <begin position="360"/>
        <end position="373"/>
    </location>
</feature>
<dbReference type="Pfam" id="PF13206">
    <property type="entry name" value="VSG_B"/>
    <property type="match status" value="1"/>
</dbReference>
<feature type="region of interest" description="Disordered" evidence="9">
    <location>
        <begin position="360"/>
        <end position="409"/>
    </location>
</feature>
<evidence type="ECO:0000256" key="9">
    <source>
        <dbReference type="SAM" id="MobiDB-lite"/>
    </source>
</evidence>
<reference evidence="11" key="2">
    <citation type="journal article" date="2014" name="Mol. Biochem. Parasitol.">
        <title>Capturing the variant surface glycoprotein repertoire (the VSGnome) of Trypanosoma brucei Lister 427.</title>
        <authorList>
            <person name="Cross G.A."/>
            <person name="Kim H.S."/>
            <person name="Wickstead B."/>
        </authorList>
    </citation>
    <scope>NUCLEOTIDE SEQUENCE</scope>
    <source>
        <strain evidence="11">Lister 427</strain>
    </source>
</reference>
<keyword evidence="5" id="KW-0732">Signal</keyword>
<evidence type="ECO:0000256" key="4">
    <source>
        <dbReference type="ARBA" id="ARBA00022622"/>
    </source>
</evidence>
<dbReference type="GO" id="GO:0098552">
    <property type="term" value="C:side of membrane"/>
    <property type="evidence" value="ECO:0007669"/>
    <property type="project" value="UniProtKB-KW"/>
</dbReference>
<evidence type="ECO:0000256" key="8">
    <source>
        <dbReference type="ARBA" id="ARBA00023288"/>
    </source>
</evidence>
<evidence type="ECO:0000256" key="5">
    <source>
        <dbReference type="ARBA" id="ARBA00022729"/>
    </source>
</evidence>
<organism evidence="11">
    <name type="scientific">Trypanosoma brucei</name>
    <dbReference type="NCBI Taxonomy" id="5691"/>
    <lineage>
        <taxon>Eukaryota</taxon>
        <taxon>Discoba</taxon>
        <taxon>Euglenozoa</taxon>
        <taxon>Kinetoplastea</taxon>
        <taxon>Metakinetoplastina</taxon>
        <taxon>Trypanosomatida</taxon>
        <taxon>Trypanosomatidae</taxon>
        <taxon>Trypanosoma</taxon>
    </lineage>
</organism>
<reference evidence="11" key="1">
    <citation type="submission" date="2013-02" db="EMBL/GenBank/DDBJ databases">
        <authorList>
            <person name="Cross G.A.M."/>
            <person name="Kim H.-S."/>
            <person name="Wickstead B."/>
        </authorList>
    </citation>
    <scope>NUCLEOTIDE SEQUENCE</scope>
    <source>
        <strain evidence="11">Lister 427</strain>
    </source>
</reference>
<evidence type="ECO:0000256" key="2">
    <source>
        <dbReference type="ARBA" id="ARBA00004609"/>
    </source>
</evidence>
<evidence type="ECO:0000256" key="1">
    <source>
        <dbReference type="ARBA" id="ARBA00002523"/>
    </source>
</evidence>
<evidence type="ECO:0000256" key="7">
    <source>
        <dbReference type="ARBA" id="ARBA00023180"/>
    </source>
</evidence>
<feature type="non-terminal residue" evidence="11">
    <location>
        <position position="1"/>
    </location>
</feature>
<feature type="domain" description="Trypanosome variant surface glycoprotein B-type N-terminal" evidence="10">
    <location>
        <begin position="11"/>
        <end position="296"/>
    </location>
</feature>
<feature type="compositionally biased region" description="Polar residues" evidence="9">
    <location>
        <begin position="1"/>
        <end position="13"/>
    </location>
</feature>
<dbReference type="EMBL" id="KC611945">
    <property type="protein sequence ID" value="AGH59376.1"/>
    <property type="molecule type" value="Genomic_DNA"/>
</dbReference>
<protein>
    <submittedName>
        <fullName evidence="11">Variant surface glycoprotein 3342</fullName>
    </submittedName>
</protein>
<keyword evidence="6" id="KW-0472">Membrane</keyword>
<evidence type="ECO:0000256" key="6">
    <source>
        <dbReference type="ARBA" id="ARBA00023136"/>
    </source>
</evidence>
<dbReference type="VEuPathDB" id="TriTrypDB:Tb11.v5.0930"/>
<evidence type="ECO:0000259" key="10">
    <source>
        <dbReference type="Pfam" id="PF13206"/>
    </source>
</evidence>
<keyword evidence="4" id="KW-0336">GPI-anchor</keyword>
<evidence type="ECO:0000313" key="11">
    <source>
        <dbReference type="EMBL" id="AGH59376.1"/>
    </source>
</evidence>
<dbReference type="GO" id="GO:0005886">
    <property type="term" value="C:plasma membrane"/>
    <property type="evidence" value="ECO:0007669"/>
    <property type="project" value="UniProtKB-SubCell"/>
</dbReference>
<name>M4SVQ9_9TRYP</name>
<proteinExistence type="predicted"/>
<evidence type="ECO:0000256" key="3">
    <source>
        <dbReference type="ARBA" id="ARBA00022475"/>
    </source>
</evidence>
<keyword evidence="7" id="KW-0325">Glycoprotein</keyword>
<comment type="subcellular location">
    <subcellularLocation>
        <location evidence="2">Cell membrane</location>
        <topology evidence="2">Lipid-anchor</topology>
        <topology evidence="2">GPI-anchor</topology>
    </subcellularLocation>
</comment>
<feature type="compositionally biased region" description="Low complexity" evidence="9">
    <location>
        <begin position="374"/>
        <end position="393"/>
    </location>
</feature>
<keyword evidence="8" id="KW-0449">Lipoprotein</keyword>
<dbReference type="VEuPathDB" id="TriTrypDB:Tb1125.11.18190"/>